<comment type="caution">
    <text evidence="1">The sequence shown here is derived from an EMBL/GenBank/DDBJ whole genome shotgun (WGS) entry which is preliminary data.</text>
</comment>
<proteinExistence type="predicted"/>
<dbReference type="Proteomes" id="UP000310406">
    <property type="component" value="Unassembled WGS sequence"/>
</dbReference>
<accession>A0A4S8RUD2</accession>
<reference evidence="1 2" key="1">
    <citation type="submission" date="2019-03" db="EMBL/GenBank/DDBJ databases">
        <title>Muricauda SCR12 sp.nov, a marine bacterium isolated from Pacific Ocean:the Okinawa trough.</title>
        <authorList>
            <person name="Liu L."/>
        </authorList>
    </citation>
    <scope>NUCLEOTIDE SEQUENCE [LARGE SCALE GENOMIC DNA]</scope>
    <source>
        <strain evidence="1 2">SCR12</strain>
    </source>
</reference>
<dbReference type="RefSeq" id="WP_136565445.1">
    <property type="nucleotide sequence ID" value="NZ_SNTZ01000001.1"/>
</dbReference>
<evidence type="ECO:0000313" key="1">
    <source>
        <dbReference type="EMBL" id="THV61672.1"/>
    </source>
</evidence>
<keyword evidence="2" id="KW-1185">Reference proteome</keyword>
<evidence type="ECO:0000313" key="2">
    <source>
        <dbReference type="Proteomes" id="UP000310406"/>
    </source>
</evidence>
<dbReference type="EMBL" id="SNTZ01000001">
    <property type="protein sequence ID" value="THV61672.1"/>
    <property type="molecule type" value="Genomic_DNA"/>
</dbReference>
<protein>
    <submittedName>
        <fullName evidence="1">Uncharacterized protein</fullName>
    </submittedName>
</protein>
<dbReference type="AlphaFoldDB" id="A0A4S8RUD2"/>
<sequence>MSNTLVQPVWYEDAQLLRTDIDEESILTKQIDDLYSGYGLIDHGSKGFLSEQEAPSLYESSKGFIVSQELGYLRKIPRYNYYKDPSTITNDYLKMKGFVTSIEEDSFKGRLFSDDGTYELVEFEKDSVSEEDLPLFKEGAIFYWIFGLFTIRKQRKKVSEIRFQRIAPLNPNEFDSLMDKADKLNEAIDWD</sequence>
<dbReference type="OrthoDB" id="1495974at2"/>
<organism evidence="1 2">
    <name type="scientific">Flagellimonas alvinocaridis</name>
    <dbReference type="NCBI Taxonomy" id="2530200"/>
    <lineage>
        <taxon>Bacteria</taxon>
        <taxon>Pseudomonadati</taxon>
        <taxon>Bacteroidota</taxon>
        <taxon>Flavobacteriia</taxon>
        <taxon>Flavobacteriales</taxon>
        <taxon>Flavobacteriaceae</taxon>
        <taxon>Flagellimonas</taxon>
    </lineage>
</organism>
<gene>
    <name evidence="1" type="ORF">EZV76_04885</name>
</gene>
<name>A0A4S8RUD2_9FLAO</name>